<name>A0ABY6N714_9ALTE</name>
<dbReference type="Pfam" id="PF22022">
    <property type="entry name" value="Phage_int_M"/>
    <property type="match status" value="1"/>
</dbReference>
<evidence type="ECO:0000256" key="2">
    <source>
        <dbReference type="ARBA" id="ARBA00022908"/>
    </source>
</evidence>
<dbReference type="Proteomes" id="UP001163739">
    <property type="component" value="Chromosome"/>
</dbReference>
<dbReference type="InterPro" id="IPR050808">
    <property type="entry name" value="Phage_Integrase"/>
</dbReference>
<dbReference type="RefSeq" id="WP_265049391.1">
    <property type="nucleotide sequence ID" value="NZ_CP100390.1"/>
</dbReference>
<dbReference type="Pfam" id="PF13356">
    <property type="entry name" value="Arm-DNA-bind_3"/>
    <property type="match status" value="1"/>
</dbReference>
<keyword evidence="2" id="KW-0229">DNA integration</keyword>
<evidence type="ECO:0000256" key="4">
    <source>
        <dbReference type="ARBA" id="ARBA00023172"/>
    </source>
</evidence>
<keyword evidence="4" id="KW-0233">DNA recombination</keyword>
<dbReference type="InterPro" id="IPR002104">
    <property type="entry name" value="Integrase_catalytic"/>
</dbReference>
<dbReference type="InterPro" id="IPR038488">
    <property type="entry name" value="Integrase_DNA-bd_sf"/>
</dbReference>
<dbReference type="Gene3D" id="1.10.443.10">
    <property type="entry name" value="Intergrase catalytic core"/>
    <property type="match status" value="1"/>
</dbReference>
<dbReference type="EMBL" id="CP100390">
    <property type="protein sequence ID" value="UZE97918.1"/>
    <property type="molecule type" value="Genomic_DNA"/>
</dbReference>
<evidence type="ECO:0000313" key="7">
    <source>
        <dbReference type="Proteomes" id="UP001163739"/>
    </source>
</evidence>
<feature type="domain" description="Tyr recombinase" evidence="5">
    <location>
        <begin position="206"/>
        <end position="383"/>
    </location>
</feature>
<evidence type="ECO:0000256" key="3">
    <source>
        <dbReference type="ARBA" id="ARBA00023125"/>
    </source>
</evidence>
<reference evidence="6" key="1">
    <citation type="submission" date="2022-06" db="EMBL/GenBank/DDBJ databases">
        <title>Alkalimarinus sp. nov., isolated from gut of a Alitta virens.</title>
        <authorList>
            <person name="Yang A.I."/>
            <person name="Shin N.-R."/>
        </authorList>
    </citation>
    <scope>NUCLEOTIDE SEQUENCE</scope>
    <source>
        <strain evidence="6">A2M4</strain>
    </source>
</reference>
<dbReference type="InterPro" id="IPR025166">
    <property type="entry name" value="Integrase_DNA_bind_dom"/>
</dbReference>
<dbReference type="SUPFAM" id="SSF56349">
    <property type="entry name" value="DNA breaking-rejoining enzymes"/>
    <property type="match status" value="1"/>
</dbReference>
<dbReference type="InterPro" id="IPR010998">
    <property type="entry name" value="Integrase_recombinase_N"/>
</dbReference>
<protein>
    <submittedName>
        <fullName evidence="6">Tyrosine-type recombinase/integrase</fullName>
    </submittedName>
</protein>
<evidence type="ECO:0000259" key="5">
    <source>
        <dbReference type="PROSITE" id="PS51898"/>
    </source>
</evidence>
<dbReference type="InterPro" id="IPR011010">
    <property type="entry name" value="DNA_brk_join_enz"/>
</dbReference>
<dbReference type="CDD" id="cd00801">
    <property type="entry name" value="INT_P4_C"/>
    <property type="match status" value="1"/>
</dbReference>
<evidence type="ECO:0000313" key="6">
    <source>
        <dbReference type="EMBL" id="UZE97918.1"/>
    </source>
</evidence>
<dbReference type="Gene3D" id="3.30.160.390">
    <property type="entry name" value="Integrase, DNA-binding domain"/>
    <property type="match status" value="1"/>
</dbReference>
<proteinExistence type="inferred from homology"/>
<dbReference type="PANTHER" id="PTHR30629:SF2">
    <property type="entry name" value="PROPHAGE INTEGRASE INTS-RELATED"/>
    <property type="match status" value="1"/>
</dbReference>
<accession>A0ABY6N714</accession>
<evidence type="ECO:0000256" key="1">
    <source>
        <dbReference type="ARBA" id="ARBA00008857"/>
    </source>
</evidence>
<comment type="similarity">
    <text evidence="1">Belongs to the 'phage' integrase family.</text>
</comment>
<keyword evidence="7" id="KW-1185">Reference proteome</keyword>
<dbReference type="Pfam" id="PF00589">
    <property type="entry name" value="Phage_integrase"/>
    <property type="match status" value="1"/>
</dbReference>
<dbReference type="PROSITE" id="PS51898">
    <property type="entry name" value="TYR_RECOMBINASE"/>
    <property type="match status" value="1"/>
</dbReference>
<dbReference type="InterPro" id="IPR013762">
    <property type="entry name" value="Integrase-like_cat_sf"/>
</dbReference>
<gene>
    <name evidence="6" type="ORF">NKI27_09350</name>
</gene>
<sequence>MSRQRLPGKLTNTKIKSFKAQEKQYKISDGGGLYLIVGTNGSRYWRLKYFIDRKEKSLSIGIYPDVTLADAREKVLAAKKLVTQRIDPSVHRRREQQRRAENDFKSIAIEWWNKKSGLWTVDHAASVKRTLEKEAFPIIGDMQIDQITSQDCLSVVRHIEARDALDVAGRVKQRMGSIFRYAIYTGYVNNNPVDALKDVIKARKVKHQKALDLDLLPKFLNDVDVSERLTFVTKQAIKFLVHTFVRSGELRAAKWSEIDFIKQEWRIPAERMKMKEMHIVPLSSQALDILKELHSKTGKREYLFPGQHNPRLYMSENTVTYSIRKRLHYDATAHGFRTVASTILNENGFRYDIIERQLAHVERNSVRAAYNRAMYLKDRCEMMAWWGNHLEQLRKSY</sequence>
<organism evidence="6 7">
    <name type="scientific">Alkalimarinus alittae</name>
    <dbReference type="NCBI Taxonomy" id="2961619"/>
    <lineage>
        <taxon>Bacteria</taxon>
        <taxon>Pseudomonadati</taxon>
        <taxon>Pseudomonadota</taxon>
        <taxon>Gammaproteobacteria</taxon>
        <taxon>Alteromonadales</taxon>
        <taxon>Alteromonadaceae</taxon>
        <taxon>Alkalimarinus</taxon>
    </lineage>
</organism>
<dbReference type="PANTHER" id="PTHR30629">
    <property type="entry name" value="PROPHAGE INTEGRASE"/>
    <property type="match status" value="1"/>
</dbReference>
<dbReference type="Gene3D" id="1.10.150.130">
    <property type="match status" value="1"/>
</dbReference>
<keyword evidence="3" id="KW-0238">DNA-binding</keyword>
<dbReference type="InterPro" id="IPR053876">
    <property type="entry name" value="Phage_int_M"/>
</dbReference>